<protein>
    <recommendedName>
        <fullName evidence="3">Entericidin EcnA/B family protein</fullName>
    </recommendedName>
</protein>
<accession>A0A1G9R9I3</accession>
<sequence length="60" mass="6594">MKKLAYIFMFAFVTTTALSSCREDKSAGEKMEDGIEEVGDGIEEGAEEIKDEVDDAVDDN</sequence>
<keyword evidence="2" id="KW-1185">Reference proteome</keyword>
<reference evidence="1 2" key="1">
    <citation type="submission" date="2016-10" db="EMBL/GenBank/DDBJ databases">
        <authorList>
            <person name="de Groot N.N."/>
        </authorList>
    </citation>
    <scope>NUCLEOTIDE SEQUENCE [LARGE SCALE GENOMIC DNA]</scope>
    <source>
        <strain evidence="1 2">DSM 19886</strain>
    </source>
</reference>
<dbReference type="OrthoDB" id="1179875at2"/>
<evidence type="ECO:0000313" key="1">
    <source>
        <dbReference type="EMBL" id="SDM19926.1"/>
    </source>
</evidence>
<dbReference type="Proteomes" id="UP000199440">
    <property type="component" value="Unassembled WGS sequence"/>
</dbReference>
<gene>
    <name evidence="1" type="ORF">SAMN04488514_10643</name>
</gene>
<dbReference type="EMBL" id="FNGV01000006">
    <property type="protein sequence ID" value="SDM19926.1"/>
    <property type="molecule type" value="Genomic_DNA"/>
</dbReference>
<proteinExistence type="predicted"/>
<dbReference type="RefSeq" id="WP_089889917.1">
    <property type="nucleotide sequence ID" value="NZ_FNGV01000006.1"/>
</dbReference>
<organism evidence="1 2">
    <name type="scientific">Kriegella aquimaris</name>
    <dbReference type="NCBI Taxonomy" id="192904"/>
    <lineage>
        <taxon>Bacteria</taxon>
        <taxon>Pseudomonadati</taxon>
        <taxon>Bacteroidota</taxon>
        <taxon>Flavobacteriia</taxon>
        <taxon>Flavobacteriales</taxon>
        <taxon>Flavobacteriaceae</taxon>
        <taxon>Kriegella</taxon>
    </lineage>
</organism>
<evidence type="ECO:0008006" key="3">
    <source>
        <dbReference type="Google" id="ProtNLM"/>
    </source>
</evidence>
<evidence type="ECO:0000313" key="2">
    <source>
        <dbReference type="Proteomes" id="UP000199440"/>
    </source>
</evidence>
<dbReference type="AlphaFoldDB" id="A0A1G9R9I3"/>
<name>A0A1G9R9I3_9FLAO</name>
<dbReference type="PROSITE" id="PS51257">
    <property type="entry name" value="PROKAR_LIPOPROTEIN"/>
    <property type="match status" value="1"/>
</dbReference>